<reference evidence="2 3" key="1">
    <citation type="journal article" date="2017" name="Int. J. Syst. Evol. Microbiol.">
        <title>Ramlibacter monticola sp. nov., isolated from forest soil.</title>
        <authorList>
            <person name="Chaudhary D.K."/>
            <person name="Kim J."/>
        </authorList>
    </citation>
    <scope>NUCLEOTIDE SEQUENCE [LARGE SCALE GENOMIC DNA]</scope>
    <source>
        <strain evidence="2 3">KACC 19175</strain>
    </source>
</reference>
<proteinExistence type="predicted"/>
<feature type="signal peptide" evidence="1">
    <location>
        <begin position="1"/>
        <end position="24"/>
    </location>
</feature>
<feature type="chain" id="PRO_5037221268" description="Tandem-95 repeat protein" evidence="1">
    <location>
        <begin position="25"/>
        <end position="874"/>
    </location>
</feature>
<accession>A0A936Z085</accession>
<dbReference type="RefSeq" id="WP_201675150.1">
    <property type="nucleotide sequence ID" value="NZ_JAEQNE010000003.1"/>
</dbReference>
<sequence>MKAQRTVIATAAALVLAATSPAHAVLERMGPIDHSPGVGGYPAWFQDRTGIALEFCDLKTQAELDGGWCVLIPPDGLFPETFPNAFFDEHFYFMADNTLSDPPNRFRARLVIALEAAFANGPAIDGDQMVFARTRLFIPSLPFDGDYRVITPFDDVTYHDQKAGDRIFETQDVGTACIATFECAMSGNLGPFLLPSAAAGGAEVPPMPDLIDAPTGTDPFFDALLAGGVAPTANPGTGRKYLADPARIGPITGSQLGNFTDSTGAARNHNTFRIEVRAPAPNHDGPVIYTSDGETNFAIGGRLMTGTLPGNLSGMRALYKADATGNVTDLDVFAKAAPTLPSRLPTQPQQPATTPVLNFYDQACGGALGVDANTGLPVVNLPPYTAPAATPHGMGRTGTDYWGQSSPGGLPPSHICIEDVTARNTAGQVVPAYYMKSVSDDVTVTAANYVGQQNGTLTVNAVSSDPTALLTLAGYGPSAPATPGVSAGQGAGLGLELAGGVGQVVGIEAPPSTVQIVSSRGGGAIQKVVTAHGKAVMVGIPAAVNDSATIFEDCSPAAATACAPGQGVTVDLLANDTVLLNGQLVNLRAFVAGNMGTVQVTAQAPRLGNILVSPDGFVTYLPGANANGTDNIAYTVSVDGQVSNQAVVAINITPVNDVPVAGNASVVGVVARENVMNLIASATDPDGNADVKNAVITSWPAQLGAQPTPVGGAISFTPSATGNFTFGYQVRDAAGLVSANTGTGTVTVIGSETIAYTKQIFKAAGNIGGATSTRWTVTGTDTVRGNQILTIAYADGQLKATGQSCNGSAAVAACVVGTAQVDAAGNWSFDQVGSPGGPKDPTDKNTWSVLPKNIRTFSSSPVLGGGQNTGISFK</sequence>
<dbReference type="EMBL" id="JAEQNE010000003">
    <property type="protein sequence ID" value="MBL0392529.1"/>
    <property type="molecule type" value="Genomic_DNA"/>
</dbReference>
<evidence type="ECO:0000313" key="2">
    <source>
        <dbReference type="EMBL" id="MBL0392529.1"/>
    </source>
</evidence>
<organism evidence="2 3">
    <name type="scientific">Ramlibacter monticola</name>
    <dbReference type="NCBI Taxonomy" id="1926872"/>
    <lineage>
        <taxon>Bacteria</taxon>
        <taxon>Pseudomonadati</taxon>
        <taxon>Pseudomonadota</taxon>
        <taxon>Betaproteobacteria</taxon>
        <taxon>Burkholderiales</taxon>
        <taxon>Comamonadaceae</taxon>
        <taxon>Ramlibacter</taxon>
    </lineage>
</organism>
<gene>
    <name evidence="2" type="ORF">JJ685_15420</name>
</gene>
<dbReference type="Pfam" id="PF17963">
    <property type="entry name" value="Big_9"/>
    <property type="match status" value="2"/>
</dbReference>
<name>A0A936Z085_9BURK</name>
<protein>
    <recommendedName>
        <fullName evidence="4">Tandem-95 repeat protein</fullName>
    </recommendedName>
</protein>
<dbReference type="Proteomes" id="UP000599109">
    <property type="component" value="Unassembled WGS sequence"/>
</dbReference>
<keyword evidence="3" id="KW-1185">Reference proteome</keyword>
<evidence type="ECO:0000256" key="1">
    <source>
        <dbReference type="SAM" id="SignalP"/>
    </source>
</evidence>
<keyword evidence="1" id="KW-0732">Signal</keyword>
<dbReference type="AlphaFoldDB" id="A0A936Z085"/>
<evidence type="ECO:0000313" key="3">
    <source>
        <dbReference type="Proteomes" id="UP000599109"/>
    </source>
</evidence>
<comment type="caution">
    <text evidence="2">The sequence shown here is derived from an EMBL/GenBank/DDBJ whole genome shotgun (WGS) entry which is preliminary data.</text>
</comment>
<evidence type="ECO:0008006" key="4">
    <source>
        <dbReference type="Google" id="ProtNLM"/>
    </source>
</evidence>